<keyword evidence="5 10" id="KW-0479">Metal-binding</keyword>
<evidence type="ECO:0000256" key="7">
    <source>
        <dbReference type="ARBA" id="ARBA00023004"/>
    </source>
</evidence>
<keyword evidence="9" id="KW-0472">Membrane</keyword>
<dbReference type="GO" id="GO:0016020">
    <property type="term" value="C:membrane"/>
    <property type="evidence" value="ECO:0007669"/>
    <property type="project" value="UniProtKB-SubCell"/>
</dbReference>
<evidence type="ECO:0000256" key="3">
    <source>
        <dbReference type="ARBA" id="ARBA00010617"/>
    </source>
</evidence>
<keyword evidence="7 10" id="KW-0408">Iron</keyword>
<evidence type="ECO:0000256" key="4">
    <source>
        <dbReference type="ARBA" id="ARBA00022617"/>
    </source>
</evidence>
<dbReference type="GO" id="GO:0020037">
    <property type="term" value="F:heme binding"/>
    <property type="evidence" value="ECO:0007669"/>
    <property type="project" value="InterPro"/>
</dbReference>
<evidence type="ECO:0008006" key="14">
    <source>
        <dbReference type="Google" id="ProtNLM"/>
    </source>
</evidence>
<dbReference type="InterPro" id="IPR002403">
    <property type="entry name" value="Cyt_P450_E_grp-IV"/>
</dbReference>
<dbReference type="GO" id="GO:0016705">
    <property type="term" value="F:oxidoreductase activity, acting on paired donors, with incorporation or reduction of molecular oxygen"/>
    <property type="evidence" value="ECO:0007669"/>
    <property type="project" value="InterPro"/>
</dbReference>
<proteinExistence type="inferred from homology"/>
<dbReference type="InterPro" id="IPR017972">
    <property type="entry name" value="Cyt_P450_CS"/>
</dbReference>
<dbReference type="PRINTS" id="PR00465">
    <property type="entry name" value="EP450IV"/>
</dbReference>
<comment type="caution">
    <text evidence="12">The sequence shown here is derived from an EMBL/GenBank/DDBJ whole genome shotgun (WGS) entry which is preliminary data.</text>
</comment>
<evidence type="ECO:0000256" key="5">
    <source>
        <dbReference type="ARBA" id="ARBA00022723"/>
    </source>
</evidence>
<feature type="signal peptide" evidence="11">
    <location>
        <begin position="1"/>
        <end position="18"/>
    </location>
</feature>
<evidence type="ECO:0000256" key="6">
    <source>
        <dbReference type="ARBA" id="ARBA00023002"/>
    </source>
</evidence>
<dbReference type="GO" id="GO:0004497">
    <property type="term" value="F:monooxygenase activity"/>
    <property type="evidence" value="ECO:0007669"/>
    <property type="project" value="UniProtKB-KW"/>
</dbReference>
<dbReference type="SUPFAM" id="SSF48264">
    <property type="entry name" value="Cytochrome P450"/>
    <property type="match status" value="1"/>
</dbReference>
<evidence type="ECO:0000256" key="11">
    <source>
        <dbReference type="SAM" id="SignalP"/>
    </source>
</evidence>
<reference evidence="12 13" key="1">
    <citation type="submission" date="2024-01" db="EMBL/GenBank/DDBJ databases">
        <title>Genome assemblies of Stephania.</title>
        <authorList>
            <person name="Yang L."/>
        </authorList>
    </citation>
    <scope>NUCLEOTIDE SEQUENCE [LARGE SCALE GENOMIC DNA]</scope>
    <source>
        <strain evidence="12">YNDBR</strain>
        <tissue evidence="12">Leaf</tissue>
    </source>
</reference>
<dbReference type="Pfam" id="PF00067">
    <property type="entry name" value="p450"/>
    <property type="match status" value="3"/>
</dbReference>
<dbReference type="InterPro" id="IPR001128">
    <property type="entry name" value="Cyt_P450"/>
</dbReference>
<gene>
    <name evidence="12" type="ORF">Syun_021649</name>
</gene>
<dbReference type="GO" id="GO:0044550">
    <property type="term" value="P:secondary metabolite biosynthetic process"/>
    <property type="evidence" value="ECO:0007669"/>
    <property type="project" value="UniProtKB-ARBA"/>
</dbReference>
<accession>A0AAP0IGD8</accession>
<dbReference type="Gene3D" id="1.10.630.10">
    <property type="entry name" value="Cytochrome P450"/>
    <property type="match status" value="2"/>
</dbReference>
<keyword evidence="8 10" id="KW-0503">Monooxygenase</keyword>
<dbReference type="PROSITE" id="PS00086">
    <property type="entry name" value="CYTOCHROME_P450"/>
    <property type="match status" value="1"/>
</dbReference>
<comment type="subcellular location">
    <subcellularLocation>
        <location evidence="2">Membrane</location>
    </subcellularLocation>
</comment>
<dbReference type="Proteomes" id="UP001420932">
    <property type="component" value="Unassembled WGS sequence"/>
</dbReference>
<evidence type="ECO:0000256" key="2">
    <source>
        <dbReference type="ARBA" id="ARBA00004370"/>
    </source>
</evidence>
<protein>
    <recommendedName>
        <fullName evidence="14">Cytochrome P450</fullName>
    </recommendedName>
</protein>
<feature type="chain" id="PRO_5042860127" description="Cytochrome P450" evidence="11">
    <location>
        <begin position="19"/>
        <end position="330"/>
    </location>
</feature>
<evidence type="ECO:0000313" key="13">
    <source>
        <dbReference type="Proteomes" id="UP001420932"/>
    </source>
</evidence>
<dbReference type="PANTHER" id="PTHR47943">
    <property type="entry name" value="CYTOCHROME P450 93A3-LIKE"/>
    <property type="match status" value="1"/>
</dbReference>
<name>A0AAP0IGD8_9MAGN</name>
<sequence>MHIRLGLVPTIVVSSVEAAQLFLKTHDAVFCSRPKIPASELISYGNKGVAFAEYGPYWRHMRKLCTLELLTNAKIEMFEEMRRGEVCGVVEEIKGVGRAGNSCQGVVNVSYRKRGLAHQMKRINKDLDALFNKIIDEHMRSTKEKQGSDHKDFINIIMDASATASLWTLSELMKHPFALKKAQEELKDVIGLDRMVEEKDLVKLEYLNIVIKETLRLHPVAPLLLPRESVKDIIGNDYLIPKKFANTDIDLYGRNFELIPFGAGRRVCPGLQIGLRSIQLVLAQLLHCFNWELPNSVLSPCDLDMGMEFGLVVSRAKHLFAKPSSKGCVV</sequence>
<organism evidence="12 13">
    <name type="scientific">Stephania yunnanensis</name>
    <dbReference type="NCBI Taxonomy" id="152371"/>
    <lineage>
        <taxon>Eukaryota</taxon>
        <taxon>Viridiplantae</taxon>
        <taxon>Streptophyta</taxon>
        <taxon>Embryophyta</taxon>
        <taxon>Tracheophyta</taxon>
        <taxon>Spermatophyta</taxon>
        <taxon>Magnoliopsida</taxon>
        <taxon>Ranunculales</taxon>
        <taxon>Menispermaceae</taxon>
        <taxon>Menispermoideae</taxon>
        <taxon>Cissampelideae</taxon>
        <taxon>Stephania</taxon>
    </lineage>
</organism>
<dbReference type="EMBL" id="JBBNAF010000009">
    <property type="protein sequence ID" value="KAK9114852.1"/>
    <property type="molecule type" value="Genomic_DNA"/>
</dbReference>
<comment type="cofactor">
    <cofactor evidence="1">
        <name>heme</name>
        <dbReference type="ChEBI" id="CHEBI:30413"/>
    </cofactor>
</comment>
<keyword evidence="13" id="KW-1185">Reference proteome</keyword>
<evidence type="ECO:0000313" key="12">
    <source>
        <dbReference type="EMBL" id="KAK9114852.1"/>
    </source>
</evidence>
<keyword evidence="4 10" id="KW-0349">Heme</keyword>
<keyword evidence="11" id="KW-0732">Signal</keyword>
<keyword evidence="6 10" id="KW-0560">Oxidoreductase</keyword>
<dbReference type="InterPro" id="IPR036396">
    <property type="entry name" value="Cyt_P450_sf"/>
</dbReference>
<evidence type="ECO:0000256" key="8">
    <source>
        <dbReference type="ARBA" id="ARBA00023033"/>
    </source>
</evidence>
<evidence type="ECO:0000256" key="10">
    <source>
        <dbReference type="RuleBase" id="RU000461"/>
    </source>
</evidence>
<evidence type="ECO:0000256" key="9">
    <source>
        <dbReference type="ARBA" id="ARBA00023136"/>
    </source>
</evidence>
<dbReference type="PRINTS" id="PR00385">
    <property type="entry name" value="P450"/>
</dbReference>
<comment type="similarity">
    <text evidence="3 10">Belongs to the cytochrome P450 family.</text>
</comment>
<dbReference type="AlphaFoldDB" id="A0AAP0IGD8"/>
<dbReference type="PANTHER" id="PTHR47943:SF9">
    <property type="entry name" value="CYTOCHROME P450"/>
    <property type="match status" value="1"/>
</dbReference>
<evidence type="ECO:0000256" key="1">
    <source>
        <dbReference type="ARBA" id="ARBA00001971"/>
    </source>
</evidence>
<dbReference type="GO" id="GO:0005506">
    <property type="term" value="F:iron ion binding"/>
    <property type="evidence" value="ECO:0007669"/>
    <property type="project" value="InterPro"/>
</dbReference>